<evidence type="ECO:0008006" key="7">
    <source>
        <dbReference type="Google" id="ProtNLM"/>
    </source>
</evidence>
<evidence type="ECO:0000313" key="5">
    <source>
        <dbReference type="EMBL" id="EMA47403.1"/>
    </source>
</evidence>
<evidence type="ECO:0000313" key="6">
    <source>
        <dbReference type="Proteomes" id="UP000011669"/>
    </source>
</evidence>
<organism evidence="5 6">
    <name type="scientific">Halococcus saccharolyticus DSM 5350</name>
    <dbReference type="NCBI Taxonomy" id="1227455"/>
    <lineage>
        <taxon>Archaea</taxon>
        <taxon>Methanobacteriati</taxon>
        <taxon>Methanobacteriota</taxon>
        <taxon>Stenosarchaea group</taxon>
        <taxon>Halobacteria</taxon>
        <taxon>Halobacteriales</taxon>
        <taxon>Halococcaceae</taxon>
        <taxon>Halococcus</taxon>
    </lineage>
</organism>
<keyword evidence="3" id="KW-1133">Transmembrane helix</keyword>
<comment type="subcellular location">
    <subcellularLocation>
        <location evidence="1">Membrane</location>
        <topology evidence="1">Multi-pass membrane protein</topology>
    </subcellularLocation>
</comment>
<proteinExistence type="predicted"/>
<evidence type="ECO:0000256" key="1">
    <source>
        <dbReference type="ARBA" id="ARBA00004141"/>
    </source>
</evidence>
<dbReference type="STRING" id="1227455.C449_01616"/>
<reference evidence="5 6" key="1">
    <citation type="journal article" date="2014" name="PLoS Genet.">
        <title>Phylogenetically driven sequencing of extremely halophilic archaea reveals strategies for static and dynamic osmo-response.</title>
        <authorList>
            <person name="Becker E.A."/>
            <person name="Seitzer P.M."/>
            <person name="Tritt A."/>
            <person name="Larsen D."/>
            <person name="Krusor M."/>
            <person name="Yao A.I."/>
            <person name="Wu D."/>
            <person name="Madern D."/>
            <person name="Eisen J.A."/>
            <person name="Darling A.E."/>
            <person name="Facciotti M.T."/>
        </authorList>
    </citation>
    <scope>NUCLEOTIDE SEQUENCE [LARGE SCALE GENOMIC DNA]</scope>
    <source>
        <strain evidence="5 6">DSM 5350</strain>
    </source>
</reference>
<accession>M0MPX0</accession>
<dbReference type="EMBL" id="AOMD01000005">
    <property type="protein sequence ID" value="EMA47403.1"/>
    <property type="molecule type" value="Genomic_DNA"/>
</dbReference>
<gene>
    <name evidence="5" type="ORF">C449_01616</name>
</gene>
<keyword evidence="2" id="KW-0812">Transmembrane</keyword>
<keyword evidence="4" id="KW-0472">Membrane</keyword>
<dbReference type="Pfam" id="PF07681">
    <property type="entry name" value="DoxX"/>
    <property type="match status" value="1"/>
</dbReference>
<evidence type="ECO:0000256" key="3">
    <source>
        <dbReference type="ARBA" id="ARBA00022989"/>
    </source>
</evidence>
<keyword evidence="6" id="KW-1185">Reference proteome</keyword>
<dbReference type="Proteomes" id="UP000011669">
    <property type="component" value="Unassembled WGS sequence"/>
</dbReference>
<sequence>MTGKGYTCPSPTRYRSDTDYYSPTTYRESIAGSRGGERLMGRLSTLGRALFGGVLAFTAIDNLRDIDGMAAYAESNGVPAADRLVPLSSGMLLAGSLGVVLGRAPRLSAGAIAAFLVGVTPTMHDFWNREEAEREQQVIHFLKNTALLGGALFFLSRGPADE</sequence>
<name>M0MPX0_9EURY</name>
<comment type="caution">
    <text evidence="5">The sequence shown here is derived from an EMBL/GenBank/DDBJ whole genome shotgun (WGS) entry which is preliminary data.</text>
</comment>
<evidence type="ECO:0000256" key="4">
    <source>
        <dbReference type="ARBA" id="ARBA00023136"/>
    </source>
</evidence>
<dbReference type="GO" id="GO:0016020">
    <property type="term" value="C:membrane"/>
    <property type="evidence" value="ECO:0007669"/>
    <property type="project" value="UniProtKB-SubCell"/>
</dbReference>
<dbReference type="InterPro" id="IPR032808">
    <property type="entry name" value="DoxX"/>
</dbReference>
<protein>
    <recommendedName>
        <fullName evidence="7">DoxX family protein</fullName>
    </recommendedName>
</protein>
<dbReference type="AlphaFoldDB" id="M0MPX0"/>
<dbReference type="InParanoid" id="M0MPX0"/>
<evidence type="ECO:0000256" key="2">
    <source>
        <dbReference type="ARBA" id="ARBA00022692"/>
    </source>
</evidence>
<dbReference type="PATRIC" id="fig|1227455.4.peg.335"/>